<comment type="caution">
    <text evidence="1">The sequence shown here is derived from an EMBL/GenBank/DDBJ whole genome shotgun (WGS) entry which is preliminary data.</text>
</comment>
<evidence type="ECO:0000313" key="1">
    <source>
        <dbReference type="EMBL" id="KGH48210.1"/>
    </source>
</evidence>
<name>A0A098YCR7_9ACTN</name>
<gene>
    <name evidence="1" type="ORF">IN07_03075</name>
</gene>
<dbReference type="EMBL" id="JPMX01000009">
    <property type="protein sequence ID" value="KGH48210.1"/>
    <property type="molecule type" value="Genomic_DNA"/>
</dbReference>
<sequence length="306" mass="31406">MRITVDDVRTLTFDDGTPVTAASAIAPLGEGWLVAPDDSTIAAWVRPGGVTPVRVLPPVEGLDHFSEPAGTKHLKPDLEVACPAEVDGEPAVLLLGSGSTPRRMRGVLVRLVDGEPVVQAGELGPLYAAVGRLLAVPAEQLNLEGASRHGDTVRWFHRGNLAAGAGPASVDVPLADLVAAVLGRAGADEVAVSAPRSYDLGRVAGVGLAVTDAIALPDGRTLLSAAAEDTPNAVDDGPVVAAALALVDGETVLDIAAVPEVEGRVHKVEGLALREVEDARVHVLAVVDDDVPGAPSVQLELRVEFS</sequence>
<dbReference type="OrthoDB" id="5175929at2"/>
<protein>
    <submittedName>
        <fullName evidence="1">Uncharacterized protein</fullName>
    </submittedName>
</protein>
<organism evidence="1 2">
    <name type="scientific">Modestobacter caceresii</name>
    <dbReference type="NCBI Taxonomy" id="1522368"/>
    <lineage>
        <taxon>Bacteria</taxon>
        <taxon>Bacillati</taxon>
        <taxon>Actinomycetota</taxon>
        <taxon>Actinomycetes</taxon>
        <taxon>Geodermatophilales</taxon>
        <taxon>Geodermatophilaceae</taxon>
        <taxon>Modestobacter</taxon>
    </lineage>
</organism>
<keyword evidence="2" id="KW-1185">Reference proteome</keyword>
<dbReference type="RefSeq" id="WP_036333475.1">
    <property type="nucleotide sequence ID" value="NZ_JPMX01000009.1"/>
</dbReference>
<accession>A0A098YCR7</accession>
<reference evidence="1 2" key="1">
    <citation type="submission" date="2014-07" db="EMBL/GenBank/DDBJ databases">
        <title>Biosystematic studies on Modestobacter strains isolated from extreme hyper-arid desert soil and from historic building.</title>
        <authorList>
            <person name="Bukarasam K."/>
            <person name="Bull A."/>
            <person name="Girard G."/>
            <person name="van Wezel G."/>
            <person name="Goodfellow M."/>
        </authorList>
    </citation>
    <scope>NUCLEOTIDE SEQUENCE [LARGE SCALE GENOMIC DNA]</scope>
    <source>
        <strain evidence="1 2">KNN45-2b</strain>
    </source>
</reference>
<dbReference type="STRING" id="1522368.IN07_03075"/>
<dbReference type="InterPro" id="IPR053852">
    <property type="entry name" value="DUF6910"/>
</dbReference>
<dbReference type="Pfam" id="PF21851">
    <property type="entry name" value="DUF6910"/>
    <property type="match status" value="1"/>
</dbReference>
<evidence type="ECO:0000313" key="2">
    <source>
        <dbReference type="Proteomes" id="UP000029713"/>
    </source>
</evidence>
<proteinExistence type="predicted"/>
<dbReference type="AlphaFoldDB" id="A0A098YCR7"/>
<dbReference type="Proteomes" id="UP000029713">
    <property type="component" value="Unassembled WGS sequence"/>
</dbReference>